<dbReference type="EMBL" id="QZDT01000028">
    <property type="protein sequence ID" value="NBJ94017.1"/>
    <property type="molecule type" value="Genomic_DNA"/>
</dbReference>
<dbReference type="Gene3D" id="1.10.260.40">
    <property type="entry name" value="lambda repressor-like DNA-binding domains"/>
    <property type="match status" value="1"/>
</dbReference>
<evidence type="ECO:0000259" key="1">
    <source>
        <dbReference type="PROSITE" id="PS50943"/>
    </source>
</evidence>
<comment type="caution">
    <text evidence="2">The sequence shown here is derived from an EMBL/GenBank/DDBJ whole genome shotgun (WGS) entry which is preliminary data.</text>
</comment>
<protein>
    <submittedName>
        <fullName evidence="2">XRE family transcriptional regulator</fullName>
    </submittedName>
</protein>
<dbReference type="GO" id="GO:0003677">
    <property type="term" value="F:DNA binding"/>
    <property type="evidence" value="ECO:0007669"/>
    <property type="project" value="InterPro"/>
</dbReference>
<reference evidence="2" key="1">
    <citation type="submission" date="2018-09" db="EMBL/GenBank/DDBJ databases">
        <title>Murine metabolic-syndrome-specific gut microbial biobank.</title>
        <authorList>
            <person name="Liu C."/>
        </authorList>
    </citation>
    <scope>NUCLEOTIDE SEQUENCE</scope>
    <source>
        <strain evidence="2">D42-62</strain>
    </source>
</reference>
<sequence length="101" mass="11776">MSNRKKEPEQETRRAKREMERIARELFAEAVIKALEEQRKERRKNYSIYTQGYVAEKAGISLSTYKGYVSGRSHHIDLITAKMVADVLGCRLHEIIEKAEH</sequence>
<dbReference type="InterPro" id="IPR010982">
    <property type="entry name" value="Lambda_DNA-bd_dom_sf"/>
</dbReference>
<dbReference type="AlphaFoldDB" id="A0A9X5GUF8"/>
<dbReference type="InterPro" id="IPR001387">
    <property type="entry name" value="Cro/C1-type_HTH"/>
</dbReference>
<name>A0A9X5GUF8_9FIRM</name>
<gene>
    <name evidence="2" type="ORF">D5281_15830</name>
</gene>
<dbReference type="Pfam" id="PF01381">
    <property type="entry name" value="HTH_3"/>
    <property type="match status" value="1"/>
</dbReference>
<evidence type="ECO:0000313" key="3">
    <source>
        <dbReference type="Proteomes" id="UP001154420"/>
    </source>
</evidence>
<dbReference type="Proteomes" id="UP001154420">
    <property type="component" value="Unassembled WGS sequence"/>
</dbReference>
<dbReference type="SUPFAM" id="SSF47413">
    <property type="entry name" value="lambda repressor-like DNA-binding domains"/>
    <property type="match status" value="1"/>
</dbReference>
<dbReference type="SMART" id="SM00530">
    <property type="entry name" value="HTH_XRE"/>
    <property type="match status" value="1"/>
</dbReference>
<proteinExistence type="predicted"/>
<dbReference type="RefSeq" id="WP_160561058.1">
    <property type="nucleotide sequence ID" value="NZ_QZDT01000028.1"/>
</dbReference>
<evidence type="ECO:0000313" key="2">
    <source>
        <dbReference type="EMBL" id="NBJ94017.1"/>
    </source>
</evidence>
<organism evidence="2 3">
    <name type="scientific">Parablautia muri</name>
    <dbReference type="NCBI Taxonomy" id="2320879"/>
    <lineage>
        <taxon>Bacteria</taxon>
        <taxon>Bacillati</taxon>
        <taxon>Bacillota</taxon>
        <taxon>Clostridia</taxon>
        <taxon>Lachnospirales</taxon>
        <taxon>Lachnospiraceae</taxon>
        <taxon>Parablautia</taxon>
    </lineage>
</organism>
<dbReference type="PROSITE" id="PS50943">
    <property type="entry name" value="HTH_CROC1"/>
    <property type="match status" value="1"/>
</dbReference>
<feature type="domain" description="HTH cro/C1-type" evidence="1">
    <location>
        <begin position="35"/>
        <end position="95"/>
    </location>
</feature>
<dbReference type="CDD" id="cd00093">
    <property type="entry name" value="HTH_XRE"/>
    <property type="match status" value="1"/>
</dbReference>
<keyword evidence="3" id="KW-1185">Reference proteome</keyword>
<accession>A0A9X5GUF8</accession>